<evidence type="ECO:0000313" key="3">
    <source>
        <dbReference type="EMBL" id="KYH30457.1"/>
    </source>
</evidence>
<dbReference type="Proteomes" id="UP000075531">
    <property type="component" value="Unassembled WGS sequence"/>
</dbReference>
<dbReference type="Pfam" id="PF21068">
    <property type="entry name" value="ATPgraspMvdD"/>
    <property type="match status" value="1"/>
</dbReference>
<name>A0A151ASU7_9CLOT</name>
<keyword evidence="4" id="KW-1185">Reference proteome</keyword>
<reference evidence="3 4" key="1">
    <citation type="submission" date="2016-02" db="EMBL/GenBank/DDBJ databases">
        <title>Genome sequence of Clostridium tepidiprofundi DSM 19306.</title>
        <authorList>
            <person name="Poehlein A."/>
            <person name="Daniel R."/>
        </authorList>
    </citation>
    <scope>NUCLEOTIDE SEQUENCE [LARGE SCALE GENOMIC DNA]</scope>
    <source>
        <strain evidence="3 4">DSM 19306</strain>
    </source>
</reference>
<dbReference type="Pfam" id="PF08443">
    <property type="entry name" value="RimK"/>
    <property type="match status" value="1"/>
</dbReference>
<keyword evidence="1" id="KW-0067">ATP-binding</keyword>
<organism evidence="3 4">
    <name type="scientific">Clostridium tepidiprofundi DSM 19306</name>
    <dbReference type="NCBI Taxonomy" id="1121338"/>
    <lineage>
        <taxon>Bacteria</taxon>
        <taxon>Bacillati</taxon>
        <taxon>Bacillota</taxon>
        <taxon>Clostridia</taxon>
        <taxon>Eubacteriales</taxon>
        <taxon>Clostridiaceae</taxon>
        <taxon>Clostridium</taxon>
    </lineage>
</organism>
<dbReference type="PATRIC" id="fig|1121338.3.peg.2758"/>
<dbReference type="STRING" id="1121338.CLTEP_26500"/>
<dbReference type="AlphaFoldDB" id="A0A151ASU7"/>
<feature type="domain" description="ATP-grasp" evidence="2">
    <location>
        <begin position="128"/>
        <end position="313"/>
    </location>
</feature>
<dbReference type="GO" id="GO:0005737">
    <property type="term" value="C:cytoplasm"/>
    <property type="evidence" value="ECO:0007669"/>
    <property type="project" value="TreeGrafter"/>
</dbReference>
<evidence type="ECO:0000313" key="4">
    <source>
        <dbReference type="Proteomes" id="UP000075531"/>
    </source>
</evidence>
<accession>A0A151ASU7</accession>
<dbReference type="InterPro" id="IPR048936">
    <property type="entry name" value="MvdD-like_ATPgrasp"/>
</dbReference>
<dbReference type="GO" id="GO:0046872">
    <property type="term" value="F:metal ion binding"/>
    <property type="evidence" value="ECO:0007669"/>
    <property type="project" value="InterPro"/>
</dbReference>
<dbReference type="PANTHER" id="PTHR21621">
    <property type="entry name" value="RIBOSOMAL PROTEIN S6 MODIFICATION PROTEIN"/>
    <property type="match status" value="1"/>
</dbReference>
<dbReference type="PROSITE" id="PS50975">
    <property type="entry name" value="ATP_GRASP"/>
    <property type="match status" value="1"/>
</dbReference>
<dbReference type="SUPFAM" id="SSF56059">
    <property type="entry name" value="Glutathione synthetase ATP-binding domain-like"/>
    <property type="match status" value="1"/>
</dbReference>
<evidence type="ECO:0000259" key="2">
    <source>
        <dbReference type="PROSITE" id="PS50975"/>
    </source>
</evidence>
<dbReference type="RefSeq" id="WP_066827423.1">
    <property type="nucleotide sequence ID" value="NZ_LTBA01000075.1"/>
</dbReference>
<dbReference type="PANTHER" id="PTHR21621:SF0">
    <property type="entry name" value="BETA-CITRYLGLUTAMATE SYNTHASE B-RELATED"/>
    <property type="match status" value="1"/>
</dbReference>
<evidence type="ECO:0000256" key="1">
    <source>
        <dbReference type="PROSITE-ProRule" id="PRU00409"/>
    </source>
</evidence>
<dbReference type="Gene3D" id="3.30.470.20">
    <property type="entry name" value="ATP-grasp fold, B domain"/>
    <property type="match status" value="1"/>
</dbReference>
<sequence length="314" mass="36904">MINISPKILLITNKDDFAIDYLILKLAKRDIQYLRINSEDITNFRLSYGLDNNIELKYNNYIYNLKEIKSVYFRRAPSIFPKAVDSNDTTFINRERRDFLEGLYLSMEAKWINPIFATYKAERKIYQLTVAKKIGFNVPRTLGSNSPTKVLAFIKENNECIIKPISHGLQVTKDGIYSIYTSKVINYESIDDKEIFESPVLIQEKIDNYRDIRATVIGDRIFAVEIDTDENNKIDWRKPNLNKIYKIHQLPKKIKELIFKLHKELNLIYSAFDFILTTAGEYYFLETNPAGEWVWLERELNIPISEAIIDELMK</sequence>
<dbReference type="OrthoDB" id="583309at2"/>
<dbReference type="GO" id="GO:0018169">
    <property type="term" value="F:ribosomal S6-glutamic acid ligase activity"/>
    <property type="evidence" value="ECO:0007669"/>
    <property type="project" value="TreeGrafter"/>
</dbReference>
<comment type="caution">
    <text evidence="3">The sequence shown here is derived from an EMBL/GenBank/DDBJ whole genome shotgun (WGS) entry which is preliminary data.</text>
</comment>
<dbReference type="EMBL" id="LTBA01000075">
    <property type="protein sequence ID" value="KYH30457.1"/>
    <property type="molecule type" value="Genomic_DNA"/>
</dbReference>
<proteinExistence type="predicted"/>
<keyword evidence="1" id="KW-0547">Nucleotide-binding</keyword>
<gene>
    <name evidence="3" type="ORF">CLTEP_26500</name>
</gene>
<protein>
    <submittedName>
        <fullName evidence="3">RimK-like ATP-grasp domain protein</fullName>
    </submittedName>
</protein>
<dbReference type="InterPro" id="IPR013651">
    <property type="entry name" value="ATP-grasp_RimK-type"/>
</dbReference>
<dbReference type="GO" id="GO:0009432">
    <property type="term" value="P:SOS response"/>
    <property type="evidence" value="ECO:0007669"/>
    <property type="project" value="TreeGrafter"/>
</dbReference>
<dbReference type="GO" id="GO:0005524">
    <property type="term" value="F:ATP binding"/>
    <property type="evidence" value="ECO:0007669"/>
    <property type="project" value="UniProtKB-UniRule"/>
</dbReference>
<dbReference type="InterPro" id="IPR011761">
    <property type="entry name" value="ATP-grasp"/>
</dbReference>